<keyword evidence="2" id="KW-1185">Reference proteome</keyword>
<gene>
    <name evidence="1" type="ORF">M5E07_06060</name>
</gene>
<accession>A0AAE9LT80</accession>
<evidence type="ECO:0000313" key="2">
    <source>
        <dbReference type="Proteomes" id="UP001056716"/>
    </source>
</evidence>
<name>A0AAE9LT80_9GAMM</name>
<dbReference type="Proteomes" id="UP001056716">
    <property type="component" value="Chromosome"/>
</dbReference>
<evidence type="ECO:0000313" key="1">
    <source>
        <dbReference type="EMBL" id="USE84362.1"/>
    </source>
</evidence>
<dbReference type="AlphaFoldDB" id="A0AAE9LT80"/>
<dbReference type="KEGG" id="atz:M5E07_06060"/>
<organism evidence="1 2">
    <name type="scientific">Acinetobacter tibetensis</name>
    <dbReference type="NCBI Taxonomy" id="2943497"/>
    <lineage>
        <taxon>Bacteria</taxon>
        <taxon>Pseudomonadati</taxon>
        <taxon>Pseudomonadota</taxon>
        <taxon>Gammaproteobacteria</taxon>
        <taxon>Moraxellales</taxon>
        <taxon>Moraxellaceae</taxon>
        <taxon>Acinetobacter</taxon>
    </lineage>
</organism>
<reference evidence="1" key="1">
    <citation type="submission" date="2022-06" db="EMBL/GenBank/DDBJ databases">
        <title>Isolation, identification and characterization of iprodione-degrading strains in Lhasa, Tibet.</title>
        <authorList>
            <person name="Pan H."/>
        </authorList>
    </citation>
    <scope>NUCLEOTIDE SEQUENCE</scope>
    <source>
        <strain evidence="1">Y-23</strain>
    </source>
</reference>
<sequence length="238" mass="27752">MKSTFEMNYKLLNYFFIINTNYVTPDATNTQLIRQFMDLFIEQHFFPRVQEAQTFQFQMNGNNQPKTVIRKTLGLISLDNRWIINFLPEQIEIAYNSDLESDDIGVCDFLNKVKEYLRLINNVTKLNNIYRLGFVVNYFSEGLNIEYNQAHFPSESLSDDLVEVQHNSVKRKSIDGIDFNIVKTLGYYSEAEINYINGTKKFKGNVKKIDVNTVVSENNKFSLDIIDLLSNEIFSDTL</sequence>
<dbReference type="RefSeq" id="WP_252223018.1">
    <property type="nucleotide sequence ID" value="NZ_CP098732.1"/>
</dbReference>
<protein>
    <submittedName>
        <fullName evidence="1">Uncharacterized protein</fullName>
    </submittedName>
</protein>
<proteinExistence type="predicted"/>
<dbReference type="EMBL" id="CP098732">
    <property type="protein sequence ID" value="USE84362.1"/>
    <property type="molecule type" value="Genomic_DNA"/>
</dbReference>